<dbReference type="AlphaFoldDB" id="A0A6J6W0D6"/>
<reference evidence="2" key="1">
    <citation type="submission" date="2020-05" db="EMBL/GenBank/DDBJ databases">
        <authorList>
            <person name="Chiriac C."/>
            <person name="Salcher M."/>
            <person name="Ghai R."/>
            <person name="Kavagutti S V."/>
        </authorList>
    </citation>
    <scope>NUCLEOTIDE SEQUENCE</scope>
</reference>
<dbReference type="Pfam" id="PF13542">
    <property type="entry name" value="HTH_Tnp_ISL3"/>
    <property type="match status" value="1"/>
</dbReference>
<name>A0A6J6W0D6_9ZZZZ</name>
<accession>A0A6J6W0D6</accession>
<gene>
    <name evidence="2" type="ORF">UFOPK2761_03756</name>
</gene>
<evidence type="ECO:0000313" key="2">
    <source>
        <dbReference type="EMBL" id="CAB4777119.1"/>
    </source>
</evidence>
<sequence length="83" mass="9084">MTAFLEADAPRVTCPVHGVVVTHVPWARHDAGHTRDFDATVAWLATQTSKSAATALMRIAWRTVGSIITRVWAETGERVKNSV</sequence>
<evidence type="ECO:0000259" key="1">
    <source>
        <dbReference type="Pfam" id="PF13542"/>
    </source>
</evidence>
<dbReference type="EMBL" id="CAEZYQ010000076">
    <property type="protein sequence ID" value="CAB4777119.1"/>
    <property type="molecule type" value="Genomic_DNA"/>
</dbReference>
<feature type="domain" description="Transposase IS204/IS1001/IS1096/IS1165 helix-turn-helix" evidence="1">
    <location>
        <begin position="23"/>
        <end position="72"/>
    </location>
</feature>
<organism evidence="2">
    <name type="scientific">freshwater metagenome</name>
    <dbReference type="NCBI Taxonomy" id="449393"/>
    <lineage>
        <taxon>unclassified sequences</taxon>
        <taxon>metagenomes</taxon>
        <taxon>ecological metagenomes</taxon>
    </lineage>
</organism>
<dbReference type="InterPro" id="IPR032877">
    <property type="entry name" value="Transposase_HTH"/>
</dbReference>
<proteinExistence type="predicted"/>
<protein>
    <submittedName>
        <fullName evidence="2">Unannotated protein</fullName>
    </submittedName>
</protein>